<dbReference type="EMBL" id="CP150637">
    <property type="protein sequence ID" value="WZW87036.1"/>
    <property type="molecule type" value="Genomic_DNA"/>
</dbReference>
<gene>
    <name evidence="1" type="ORF">WMO13_06530</name>
</gene>
<sequence length="144" mass="15646">MSHAFSLDDCVLTINGIELRGFENAQDAVVITPVGDDGDITYGINGDGVFVSSCNKGATIAIKGLQHSEMNRILNDLRSRQINNMRTASGNIISFKDLRNGDEFTLTGCWFTTPPTHGRGTAHNGNTWTLKAVKAEIKLTEGYI</sequence>
<accession>A0ABZ3BXS6</accession>
<protein>
    <submittedName>
        <fullName evidence="1">Phage protein</fullName>
    </submittedName>
</protein>
<dbReference type="RefSeq" id="WP_034855350.1">
    <property type="nucleotide sequence ID" value="NZ_AZOD01000009.1"/>
</dbReference>
<name>A0ABZ3BXS6_9GAMM</name>
<proteinExistence type="predicted"/>
<keyword evidence="2" id="KW-1185">Reference proteome</keyword>
<evidence type="ECO:0000313" key="2">
    <source>
        <dbReference type="Proteomes" id="UP001449178"/>
    </source>
</evidence>
<dbReference type="Proteomes" id="UP001449178">
    <property type="component" value="Chromosome"/>
</dbReference>
<evidence type="ECO:0000313" key="1">
    <source>
        <dbReference type="EMBL" id="WZW87036.1"/>
    </source>
</evidence>
<reference evidence="1 2" key="1">
    <citation type="submission" date="2024-03" db="EMBL/GenBank/DDBJ databases">
        <title>Complete Genome Sequence and Annotation of Ignatzschineria larvae DSM 13226.</title>
        <authorList>
            <person name="Cantrell E."/>
            <person name="Burcham Z.M."/>
        </authorList>
    </citation>
    <scope>NUCLEOTIDE SEQUENCE [LARGE SCALE GENOMIC DNA]</scope>
    <source>
        <strain evidence="1 2">DSM 13226</strain>
    </source>
</reference>
<organism evidence="1 2">
    <name type="scientific">Ignatzschineria larvae DSM 13226</name>
    <dbReference type="NCBI Taxonomy" id="1111732"/>
    <lineage>
        <taxon>Bacteria</taxon>
        <taxon>Pseudomonadati</taxon>
        <taxon>Pseudomonadota</taxon>
        <taxon>Gammaproteobacteria</taxon>
        <taxon>Cardiobacteriales</taxon>
        <taxon>Ignatzschineriaceae</taxon>
        <taxon>Ignatzschineria</taxon>
    </lineage>
</organism>